<comment type="caution">
    <text evidence="1">The sequence shown here is derived from an EMBL/GenBank/DDBJ whole genome shotgun (WGS) entry which is preliminary data.</text>
</comment>
<name>A0A9N9P8G7_9GLOM</name>
<protein>
    <submittedName>
        <fullName evidence="1">23416_t:CDS:1</fullName>
    </submittedName>
</protein>
<dbReference type="AlphaFoldDB" id="A0A9N9P8G7"/>
<keyword evidence="2" id="KW-1185">Reference proteome</keyword>
<dbReference type="Proteomes" id="UP000789759">
    <property type="component" value="Unassembled WGS sequence"/>
</dbReference>
<evidence type="ECO:0000313" key="1">
    <source>
        <dbReference type="EMBL" id="CAG8814903.1"/>
    </source>
</evidence>
<sequence length="41" mass="4845">ELEGGRHRATDYENGNGPERSFVREQLMKVDKIEYPPKWVL</sequence>
<accession>A0A9N9P8G7</accession>
<dbReference type="OrthoDB" id="2358320at2759"/>
<organism evidence="1 2">
    <name type="scientific">Cetraspora pellucida</name>
    <dbReference type="NCBI Taxonomy" id="1433469"/>
    <lineage>
        <taxon>Eukaryota</taxon>
        <taxon>Fungi</taxon>
        <taxon>Fungi incertae sedis</taxon>
        <taxon>Mucoromycota</taxon>
        <taxon>Glomeromycotina</taxon>
        <taxon>Glomeromycetes</taxon>
        <taxon>Diversisporales</taxon>
        <taxon>Gigasporaceae</taxon>
        <taxon>Cetraspora</taxon>
    </lineage>
</organism>
<feature type="non-terminal residue" evidence="1">
    <location>
        <position position="1"/>
    </location>
</feature>
<dbReference type="EMBL" id="CAJVQA010042511">
    <property type="protein sequence ID" value="CAG8814903.1"/>
    <property type="molecule type" value="Genomic_DNA"/>
</dbReference>
<proteinExistence type="predicted"/>
<gene>
    <name evidence="1" type="ORF">CPELLU_LOCUS19071</name>
</gene>
<reference evidence="1" key="1">
    <citation type="submission" date="2021-06" db="EMBL/GenBank/DDBJ databases">
        <authorList>
            <person name="Kallberg Y."/>
            <person name="Tangrot J."/>
            <person name="Rosling A."/>
        </authorList>
    </citation>
    <scope>NUCLEOTIDE SEQUENCE</scope>
    <source>
        <strain evidence="1">FL966</strain>
    </source>
</reference>
<evidence type="ECO:0000313" key="2">
    <source>
        <dbReference type="Proteomes" id="UP000789759"/>
    </source>
</evidence>